<evidence type="ECO:0000313" key="1">
    <source>
        <dbReference type="EMBL" id="GGM12441.1"/>
    </source>
</evidence>
<dbReference type="EMBL" id="BMPI01000005">
    <property type="protein sequence ID" value="GGM12441.1"/>
    <property type="molecule type" value="Genomic_DNA"/>
</dbReference>
<reference evidence="1" key="1">
    <citation type="journal article" date="2014" name="Int. J. Syst. Evol. Microbiol.">
        <title>Complete genome sequence of Corynebacterium casei LMG S-19264T (=DSM 44701T), isolated from a smear-ripened cheese.</title>
        <authorList>
            <consortium name="US DOE Joint Genome Institute (JGI-PGF)"/>
            <person name="Walter F."/>
            <person name="Albersmeier A."/>
            <person name="Kalinowski J."/>
            <person name="Ruckert C."/>
        </authorList>
    </citation>
    <scope>NUCLEOTIDE SEQUENCE</scope>
    <source>
        <strain evidence="1">JCM 19831</strain>
    </source>
</reference>
<dbReference type="RefSeq" id="WP_190248704.1">
    <property type="nucleotide sequence ID" value="NZ_BMPI01000005.1"/>
</dbReference>
<gene>
    <name evidence="1" type="ORF">GCM10007977_012050</name>
</gene>
<dbReference type="Proteomes" id="UP000642070">
    <property type="component" value="Unassembled WGS sequence"/>
</dbReference>
<organism evidence="1 2">
    <name type="scientific">Dactylosporangium sucinum</name>
    <dbReference type="NCBI Taxonomy" id="1424081"/>
    <lineage>
        <taxon>Bacteria</taxon>
        <taxon>Bacillati</taxon>
        <taxon>Actinomycetota</taxon>
        <taxon>Actinomycetes</taxon>
        <taxon>Micromonosporales</taxon>
        <taxon>Micromonosporaceae</taxon>
        <taxon>Dactylosporangium</taxon>
    </lineage>
</organism>
<keyword evidence="2" id="KW-1185">Reference proteome</keyword>
<name>A0A917T7U0_9ACTN</name>
<proteinExistence type="predicted"/>
<sequence>MALSPAARASLEEFMTTTSHGPKYHSDFARRYYGEGEAQGKAKGEARALLLVLKSRGVDVPDAVREQIAACTDHDQLDRWLERAATAHSIKDIDERFAG</sequence>
<accession>A0A917T7U0</accession>
<reference evidence="1" key="2">
    <citation type="submission" date="2020-09" db="EMBL/GenBank/DDBJ databases">
        <authorList>
            <person name="Sun Q."/>
            <person name="Ohkuma M."/>
        </authorList>
    </citation>
    <scope>NUCLEOTIDE SEQUENCE</scope>
    <source>
        <strain evidence="1">JCM 19831</strain>
    </source>
</reference>
<dbReference type="AlphaFoldDB" id="A0A917T7U0"/>
<evidence type="ECO:0000313" key="2">
    <source>
        <dbReference type="Proteomes" id="UP000642070"/>
    </source>
</evidence>
<protein>
    <submittedName>
        <fullName evidence="1">Uncharacterized protein</fullName>
    </submittedName>
</protein>
<comment type="caution">
    <text evidence="1">The sequence shown here is derived from an EMBL/GenBank/DDBJ whole genome shotgun (WGS) entry which is preliminary data.</text>
</comment>